<sequence length="68" mass="7596">MITTDPDEGWVQAWLGDFRDCLDGAHGGAWRSRAEQELRESSSALCSDRQRAASWRRTREDVLGTSAA</sequence>
<comment type="caution">
    <text evidence="1">The sequence shown here is derived from an EMBL/GenBank/DDBJ whole genome shotgun (WGS) entry which is preliminary data.</text>
</comment>
<evidence type="ECO:0000313" key="1">
    <source>
        <dbReference type="EMBL" id="MVQ48918.1"/>
    </source>
</evidence>
<organism evidence="1 2">
    <name type="scientific">Nocardioides agri</name>
    <dbReference type="NCBI Taxonomy" id="2682843"/>
    <lineage>
        <taxon>Bacteria</taxon>
        <taxon>Bacillati</taxon>
        <taxon>Actinomycetota</taxon>
        <taxon>Actinomycetes</taxon>
        <taxon>Propionibacteriales</taxon>
        <taxon>Nocardioidaceae</taxon>
        <taxon>Nocardioides</taxon>
    </lineage>
</organism>
<dbReference type="RefSeq" id="WP_157341329.1">
    <property type="nucleotide sequence ID" value="NZ_WSEK01000004.1"/>
</dbReference>
<accession>A0A6L6XPL1</accession>
<dbReference type="Proteomes" id="UP000473525">
    <property type="component" value="Unassembled WGS sequence"/>
</dbReference>
<name>A0A6L6XPL1_9ACTN</name>
<evidence type="ECO:0000313" key="2">
    <source>
        <dbReference type="Proteomes" id="UP000473525"/>
    </source>
</evidence>
<proteinExistence type="predicted"/>
<keyword evidence="2" id="KW-1185">Reference proteome</keyword>
<reference evidence="1 2" key="1">
    <citation type="submission" date="2019-12" db="EMBL/GenBank/DDBJ databases">
        <authorList>
            <person name="Huq M.A."/>
        </authorList>
    </citation>
    <scope>NUCLEOTIDE SEQUENCE [LARGE SCALE GENOMIC DNA]</scope>
    <source>
        <strain evidence="1 2">MAH-18</strain>
    </source>
</reference>
<dbReference type="EMBL" id="WSEK01000004">
    <property type="protein sequence ID" value="MVQ48918.1"/>
    <property type="molecule type" value="Genomic_DNA"/>
</dbReference>
<dbReference type="AlphaFoldDB" id="A0A6L6XPL1"/>
<protein>
    <submittedName>
        <fullName evidence="1">Uncharacterized protein</fullName>
    </submittedName>
</protein>
<gene>
    <name evidence="1" type="ORF">GON03_06965</name>
</gene>